<dbReference type="CDD" id="cd15798">
    <property type="entry name" value="PMEI-like_3"/>
    <property type="match status" value="1"/>
</dbReference>
<dbReference type="GO" id="GO:0004857">
    <property type="term" value="F:enzyme inhibitor activity"/>
    <property type="evidence" value="ECO:0000318"/>
    <property type="project" value="GO_Central"/>
</dbReference>
<dbReference type="GO" id="GO:0009827">
    <property type="term" value="P:plant-type cell wall modification"/>
    <property type="evidence" value="ECO:0000318"/>
    <property type="project" value="GO_Central"/>
</dbReference>
<dbReference type="Proteomes" id="UP000091857">
    <property type="component" value="Chromosome 6"/>
</dbReference>
<sequence>METKSISLFSNCLQLLTSLLLASLLFASNVHNSSAAATTTTKTSKTTYIKYLKTACNTTTRPKLCYNSLSPYISTIETNDLKLCETALTITLEVAKKTYALVKNLSRQKRLSKLEVGIIQDCKEEIGDSINELKNALQVLDSLKGSNKNVELHIADIKTWVSAAITDESSCADEFDNLKVSTALTNKIRKSISEFDGLTSNALALINKLNQ</sequence>
<dbReference type="NCBIfam" id="TIGR01614">
    <property type="entry name" value="PME_inhib"/>
    <property type="match status" value="1"/>
</dbReference>
<dbReference type="GO" id="GO:0009505">
    <property type="term" value="C:plant-type cell wall"/>
    <property type="evidence" value="ECO:0000318"/>
    <property type="project" value="GO_Central"/>
</dbReference>
<reference evidence="6" key="1">
    <citation type="journal article" date="2016" name="Nat. Biotechnol.">
        <title>Sequencing wild and cultivated cassava and related species reveals extensive interspecific hybridization and genetic diversity.</title>
        <authorList>
            <person name="Bredeson J.V."/>
            <person name="Lyons J.B."/>
            <person name="Prochnik S.E."/>
            <person name="Wu G.A."/>
            <person name="Ha C.M."/>
            <person name="Edsinger-Gonzales E."/>
            <person name="Grimwood J."/>
            <person name="Schmutz J."/>
            <person name="Rabbi I.Y."/>
            <person name="Egesi C."/>
            <person name="Nauluvula P."/>
            <person name="Lebot V."/>
            <person name="Ndunguru J."/>
            <person name="Mkamilo G."/>
            <person name="Bart R.S."/>
            <person name="Setter T.L."/>
            <person name="Gleadow R.M."/>
            <person name="Kulakow P."/>
            <person name="Ferguson M.E."/>
            <person name="Rounsley S."/>
            <person name="Rokhsar D.S."/>
        </authorList>
    </citation>
    <scope>NUCLEOTIDE SEQUENCE [LARGE SCALE GENOMIC DNA]</scope>
    <source>
        <strain evidence="6">cv. AM560-2</strain>
    </source>
</reference>
<comment type="similarity">
    <text evidence="2">Belongs to the PMEI family.</text>
</comment>
<dbReference type="Pfam" id="PF04043">
    <property type="entry name" value="PMEI"/>
    <property type="match status" value="1"/>
</dbReference>
<evidence type="ECO:0000256" key="3">
    <source>
        <dbReference type="SAM" id="SignalP"/>
    </source>
</evidence>
<dbReference type="InterPro" id="IPR035513">
    <property type="entry name" value="Invertase/methylesterase_inhib"/>
</dbReference>
<accession>A0A2C9VQJ4</accession>
<gene>
    <name evidence="5" type="ORF">MANES_06G136200v8</name>
</gene>
<dbReference type="Gramene" id="Manes.06G136200.1.v8.1">
    <property type="protein sequence ID" value="Manes.06G136200.1.v8.1.CDS.1"/>
    <property type="gene ID" value="Manes.06G136200.v8.1"/>
</dbReference>
<dbReference type="STRING" id="3983.A0A2C9VQJ4"/>
<feature type="signal peptide" evidence="3">
    <location>
        <begin position="1"/>
        <end position="27"/>
    </location>
</feature>
<keyword evidence="6" id="KW-1185">Reference proteome</keyword>
<dbReference type="SMART" id="SM00856">
    <property type="entry name" value="PMEI"/>
    <property type="match status" value="1"/>
</dbReference>
<keyword evidence="1 3" id="KW-0732">Signal</keyword>
<evidence type="ECO:0000313" key="5">
    <source>
        <dbReference type="EMBL" id="OAY48157.1"/>
    </source>
</evidence>
<comment type="caution">
    <text evidence="5">The sequence shown here is derived from an EMBL/GenBank/DDBJ whole genome shotgun (WGS) entry which is preliminary data.</text>
</comment>
<dbReference type="EMBL" id="CM004392">
    <property type="protein sequence ID" value="OAY48157.1"/>
    <property type="molecule type" value="Genomic_DNA"/>
</dbReference>
<proteinExistence type="inferred from homology"/>
<dbReference type="InterPro" id="IPR051955">
    <property type="entry name" value="PME_Inhibitor"/>
</dbReference>
<dbReference type="InterPro" id="IPR006501">
    <property type="entry name" value="Pectinesterase_inhib_dom"/>
</dbReference>
<feature type="domain" description="Pectinesterase inhibitor" evidence="4">
    <location>
        <begin position="47"/>
        <end position="205"/>
    </location>
</feature>
<evidence type="ECO:0000256" key="1">
    <source>
        <dbReference type="ARBA" id="ARBA00022729"/>
    </source>
</evidence>
<evidence type="ECO:0000256" key="2">
    <source>
        <dbReference type="ARBA" id="ARBA00038471"/>
    </source>
</evidence>
<evidence type="ECO:0000313" key="6">
    <source>
        <dbReference type="Proteomes" id="UP000091857"/>
    </source>
</evidence>
<feature type="chain" id="PRO_5012203532" description="Pectinesterase inhibitor domain-containing protein" evidence="3">
    <location>
        <begin position="28"/>
        <end position="211"/>
    </location>
</feature>
<protein>
    <recommendedName>
        <fullName evidence="4">Pectinesterase inhibitor domain-containing protein</fullName>
    </recommendedName>
</protein>
<name>A0A2C9VQJ4_MANES</name>
<dbReference type="AlphaFoldDB" id="A0A2C9VQJ4"/>
<dbReference type="OMA" id="QIINDCA"/>
<dbReference type="SUPFAM" id="SSF101148">
    <property type="entry name" value="Plant invertase/pectin methylesterase inhibitor"/>
    <property type="match status" value="1"/>
</dbReference>
<dbReference type="PANTHER" id="PTHR31080">
    <property type="entry name" value="PECTINESTERASE INHIBITOR-LIKE"/>
    <property type="match status" value="1"/>
</dbReference>
<organism evidence="5 6">
    <name type="scientific">Manihot esculenta</name>
    <name type="common">Cassava</name>
    <name type="synonym">Jatropha manihot</name>
    <dbReference type="NCBI Taxonomy" id="3983"/>
    <lineage>
        <taxon>Eukaryota</taxon>
        <taxon>Viridiplantae</taxon>
        <taxon>Streptophyta</taxon>
        <taxon>Embryophyta</taxon>
        <taxon>Tracheophyta</taxon>
        <taxon>Spermatophyta</taxon>
        <taxon>Magnoliopsida</taxon>
        <taxon>eudicotyledons</taxon>
        <taxon>Gunneridae</taxon>
        <taxon>Pentapetalae</taxon>
        <taxon>rosids</taxon>
        <taxon>fabids</taxon>
        <taxon>Malpighiales</taxon>
        <taxon>Euphorbiaceae</taxon>
        <taxon>Crotonoideae</taxon>
        <taxon>Manihoteae</taxon>
        <taxon>Manihot</taxon>
    </lineage>
</organism>
<evidence type="ECO:0000259" key="4">
    <source>
        <dbReference type="SMART" id="SM00856"/>
    </source>
</evidence>
<dbReference type="PANTHER" id="PTHR31080:SF15">
    <property type="entry name" value="INVERTASE"/>
    <property type="match status" value="1"/>
</dbReference>
<dbReference type="Gene3D" id="1.20.140.40">
    <property type="entry name" value="Invertase/pectin methylesterase inhibitor family protein"/>
    <property type="match status" value="1"/>
</dbReference>